<gene>
    <name evidence="4" type="primary">nudJ</name>
    <name evidence="6" type="ORF">K4H28_01125</name>
</gene>
<dbReference type="GO" id="GO:0016787">
    <property type="term" value="F:hydrolase activity"/>
    <property type="evidence" value="ECO:0007669"/>
    <property type="project" value="UniProtKB-KW"/>
</dbReference>
<reference evidence="6 7" key="1">
    <citation type="submission" date="2021-08" db="EMBL/GenBank/DDBJ databases">
        <title>complete genome sequencing of Deefgea sp. D25.</title>
        <authorList>
            <person name="Bae J.-W."/>
            <person name="Gim D.-H."/>
        </authorList>
    </citation>
    <scope>NUCLEOTIDE SEQUENCE [LARGE SCALE GENOMIC DNA]</scope>
    <source>
        <strain evidence="6 7">D25</strain>
    </source>
</reference>
<protein>
    <recommendedName>
        <fullName evidence="3 4">Phosphatase NudJ</fullName>
        <ecNumber evidence="4">3.6.1.-</ecNumber>
    </recommendedName>
</protein>
<organism evidence="6 7">
    <name type="scientific">Deefgea tanakiae</name>
    <dbReference type="NCBI Taxonomy" id="2865840"/>
    <lineage>
        <taxon>Bacteria</taxon>
        <taxon>Pseudomonadati</taxon>
        <taxon>Pseudomonadota</taxon>
        <taxon>Betaproteobacteria</taxon>
        <taxon>Neisseriales</taxon>
        <taxon>Chitinibacteraceae</taxon>
        <taxon>Deefgea</taxon>
    </lineage>
</organism>
<dbReference type="SUPFAM" id="SSF55811">
    <property type="entry name" value="Nudix"/>
    <property type="match status" value="1"/>
</dbReference>
<evidence type="ECO:0000256" key="2">
    <source>
        <dbReference type="ARBA" id="ARBA00011245"/>
    </source>
</evidence>
<evidence type="ECO:0000313" key="7">
    <source>
        <dbReference type="Proteomes" id="UP000825679"/>
    </source>
</evidence>
<dbReference type="EC" id="3.6.1.-" evidence="4"/>
<dbReference type="InterPro" id="IPR015797">
    <property type="entry name" value="NUDIX_hydrolase-like_dom_sf"/>
</dbReference>
<dbReference type="RefSeq" id="WP_221006450.1">
    <property type="nucleotide sequence ID" value="NZ_CP081150.1"/>
</dbReference>
<dbReference type="CDD" id="cd03675">
    <property type="entry name" value="NUDIX_Hydrolase"/>
    <property type="match status" value="1"/>
</dbReference>
<comment type="cofactor">
    <cofactor evidence="4">
        <name>Mg(2+)</name>
        <dbReference type="ChEBI" id="CHEBI:18420"/>
    </cofactor>
</comment>
<keyword evidence="4 6" id="KW-0378">Hydrolase</keyword>
<keyword evidence="7" id="KW-1185">Reference proteome</keyword>
<dbReference type="EMBL" id="CP081150">
    <property type="protein sequence ID" value="QZA78076.1"/>
    <property type="molecule type" value="Genomic_DNA"/>
</dbReference>
<comment type="subunit">
    <text evidence="2 4">Monomer.</text>
</comment>
<evidence type="ECO:0000256" key="1">
    <source>
        <dbReference type="ARBA" id="ARBA00007608"/>
    </source>
</evidence>
<dbReference type="Pfam" id="PF00293">
    <property type="entry name" value="NUDIX"/>
    <property type="match status" value="1"/>
</dbReference>
<dbReference type="PROSITE" id="PS51462">
    <property type="entry name" value="NUDIX"/>
    <property type="match status" value="1"/>
</dbReference>
<feature type="domain" description="Nudix hydrolase" evidence="5">
    <location>
        <begin position="1"/>
        <end position="133"/>
    </location>
</feature>
<dbReference type="Gene3D" id="3.90.79.10">
    <property type="entry name" value="Nucleoside Triphosphate Pyrophosphohydrolase"/>
    <property type="match status" value="1"/>
</dbReference>
<dbReference type="Proteomes" id="UP000825679">
    <property type="component" value="Chromosome"/>
</dbReference>
<dbReference type="InterPro" id="IPR033713">
    <property type="entry name" value="NudJ"/>
</dbReference>
<evidence type="ECO:0000256" key="3">
    <source>
        <dbReference type="ARBA" id="ARBA00015552"/>
    </source>
</evidence>
<dbReference type="PANTHER" id="PTHR43222:SF11">
    <property type="entry name" value="PHOSPHATASE NUDJ"/>
    <property type="match status" value="1"/>
</dbReference>
<sequence>MWKPNATVAAVIERDGRFLMVEERINGELKLNQPAGHVEFGESIVAACARETREETAYHFTPTAFQGLYQWTVPGTDLTYLRFAFTGELGEHDESLVLGLADEGIEAAVWLTRDELVARAEQHRSPLILACVDDYLAGKSYPLAILQMFDEVQKFDGLVK</sequence>
<evidence type="ECO:0000256" key="4">
    <source>
        <dbReference type="RuleBase" id="RU364043"/>
    </source>
</evidence>
<proteinExistence type="inferred from homology"/>
<name>A0ABX8Z674_9NEIS</name>
<keyword evidence="4" id="KW-0460">Magnesium</keyword>
<evidence type="ECO:0000259" key="5">
    <source>
        <dbReference type="PROSITE" id="PS51462"/>
    </source>
</evidence>
<comment type="similarity">
    <text evidence="1 4">Belongs to the Nudix hydrolase family. NudJ subfamily.</text>
</comment>
<accession>A0ABX8Z674</accession>
<dbReference type="PANTHER" id="PTHR43222">
    <property type="entry name" value="NUDIX HYDROLASE 23"/>
    <property type="match status" value="1"/>
</dbReference>
<dbReference type="InterPro" id="IPR000086">
    <property type="entry name" value="NUDIX_hydrolase_dom"/>
</dbReference>
<evidence type="ECO:0000313" key="6">
    <source>
        <dbReference type="EMBL" id="QZA78076.1"/>
    </source>
</evidence>